<name>A0AAD8KY58_TARER</name>
<sequence>MVNGDDGDYCGSWGYEMVVVCDDDGGERDGESGTVMARDDIDGVKVKEESKIKGLVLSEMEVRRRLCELVL</sequence>
<gene>
    <name evidence="1" type="ORF">QVD17_11437</name>
</gene>
<keyword evidence="2" id="KW-1185">Reference proteome</keyword>
<evidence type="ECO:0000313" key="2">
    <source>
        <dbReference type="Proteomes" id="UP001229421"/>
    </source>
</evidence>
<accession>A0AAD8KY58</accession>
<dbReference type="EMBL" id="JAUHHV010000003">
    <property type="protein sequence ID" value="KAK1429231.1"/>
    <property type="molecule type" value="Genomic_DNA"/>
</dbReference>
<reference evidence="1" key="1">
    <citation type="journal article" date="2023" name="bioRxiv">
        <title>Improved chromosome-level genome assembly for marigold (Tagetes erecta).</title>
        <authorList>
            <person name="Jiang F."/>
            <person name="Yuan L."/>
            <person name="Wang S."/>
            <person name="Wang H."/>
            <person name="Xu D."/>
            <person name="Wang A."/>
            <person name="Fan W."/>
        </authorList>
    </citation>
    <scope>NUCLEOTIDE SEQUENCE</scope>
    <source>
        <strain evidence="1">WSJ</strain>
        <tissue evidence="1">Leaf</tissue>
    </source>
</reference>
<dbReference type="AlphaFoldDB" id="A0AAD8KY58"/>
<protein>
    <submittedName>
        <fullName evidence="1">Uncharacterized protein</fullName>
    </submittedName>
</protein>
<dbReference type="Proteomes" id="UP001229421">
    <property type="component" value="Unassembled WGS sequence"/>
</dbReference>
<comment type="caution">
    <text evidence="1">The sequence shown here is derived from an EMBL/GenBank/DDBJ whole genome shotgun (WGS) entry which is preliminary data.</text>
</comment>
<proteinExistence type="predicted"/>
<evidence type="ECO:0000313" key="1">
    <source>
        <dbReference type="EMBL" id="KAK1429231.1"/>
    </source>
</evidence>
<organism evidence="1 2">
    <name type="scientific">Tagetes erecta</name>
    <name type="common">African marigold</name>
    <dbReference type="NCBI Taxonomy" id="13708"/>
    <lineage>
        <taxon>Eukaryota</taxon>
        <taxon>Viridiplantae</taxon>
        <taxon>Streptophyta</taxon>
        <taxon>Embryophyta</taxon>
        <taxon>Tracheophyta</taxon>
        <taxon>Spermatophyta</taxon>
        <taxon>Magnoliopsida</taxon>
        <taxon>eudicotyledons</taxon>
        <taxon>Gunneridae</taxon>
        <taxon>Pentapetalae</taxon>
        <taxon>asterids</taxon>
        <taxon>campanulids</taxon>
        <taxon>Asterales</taxon>
        <taxon>Asteraceae</taxon>
        <taxon>Asteroideae</taxon>
        <taxon>Heliantheae alliance</taxon>
        <taxon>Tageteae</taxon>
        <taxon>Tagetes</taxon>
    </lineage>
</organism>